<feature type="region of interest" description="Disordered" evidence="1">
    <location>
        <begin position="99"/>
        <end position="205"/>
    </location>
</feature>
<dbReference type="InterPro" id="IPR009060">
    <property type="entry name" value="UBA-like_sf"/>
</dbReference>
<reference evidence="3" key="1">
    <citation type="submission" date="2019-12" db="EMBL/GenBank/DDBJ databases">
        <title>Genome sequencing and annotation of Brassica cretica.</title>
        <authorList>
            <person name="Studholme D.J."/>
            <person name="Sarris P.F."/>
        </authorList>
    </citation>
    <scope>NUCLEOTIDE SEQUENCE</scope>
    <source>
        <strain evidence="3">PFS-102/07</strain>
        <tissue evidence="3">Leaf</tissue>
    </source>
</reference>
<proteinExistence type="predicted"/>
<evidence type="ECO:0000256" key="1">
    <source>
        <dbReference type="SAM" id="MobiDB-lite"/>
    </source>
</evidence>
<feature type="compositionally biased region" description="Low complexity" evidence="1">
    <location>
        <begin position="158"/>
        <end position="178"/>
    </location>
</feature>
<accession>A0A8S9GN82</accession>
<feature type="region of interest" description="Disordered" evidence="1">
    <location>
        <begin position="607"/>
        <end position="647"/>
    </location>
</feature>
<feature type="region of interest" description="Disordered" evidence="1">
    <location>
        <begin position="275"/>
        <end position="294"/>
    </location>
</feature>
<dbReference type="AlphaFoldDB" id="A0A8S9GN82"/>
<feature type="compositionally biased region" description="Low complexity" evidence="1">
    <location>
        <begin position="310"/>
        <end position="323"/>
    </location>
</feature>
<evidence type="ECO:0000313" key="3">
    <source>
        <dbReference type="EMBL" id="KAF2546334.1"/>
    </source>
</evidence>
<dbReference type="EMBL" id="QGKY02001925">
    <property type="protein sequence ID" value="KAF2546334.1"/>
    <property type="molecule type" value="Genomic_DNA"/>
</dbReference>
<feature type="compositionally biased region" description="Low complexity" evidence="1">
    <location>
        <begin position="348"/>
        <end position="358"/>
    </location>
</feature>
<name>A0A8S9GN82_BRACR</name>
<dbReference type="PANTHER" id="PTHR47070">
    <property type="entry name" value="HYDROXYPROLINE-RICH GLYCOPROTEIN-LIKE"/>
    <property type="match status" value="1"/>
</dbReference>
<feature type="region of interest" description="Disordered" evidence="1">
    <location>
        <begin position="524"/>
        <end position="590"/>
    </location>
</feature>
<feature type="region of interest" description="Disordered" evidence="1">
    <location>
        <begin position="307"/>
        <end position="453"/>
    </location>
</feature>
<protein>
    <recommendedName>
        <fullName evidence="2">GBF-interacting protein 1 N-terminal domain-containing protein</fullName>
    </recommendedName>
</protein>
<feature type="compositionally biased region" description="Basic and acidic residues" evidence="1">
    <location>
        <begin position="550"/>
        <end position="569"/>
    </location>
</feature>
<dbReference type="PANTHER" id="PTHR47070:SF2">
    <property type="entry name" value="OS06G0206100 PROTEIN"/>
    <property type="match status" value="1"/>
</dbReference>
<dbReference type="Pfam" id="PF06972">
    <property type="entry name" value="GIP1_N"/>
    <property type="match status" value="1"/>
</dbReference>
<feature type="compositionally biased region" description="Basic and acidic residues" evidence="1">
    <location>
        <begin position="181"/>
        <end position="192"/>
    </location>
</feature>
<dbReference type="InterPro" id="IPR009719">
    <property type="entry name" value="GIP1_N"/>
</dbReference>
<evidence type="ECO:0000259" key="2">
    <source>
        <dbReference type="Pfam" id="PF06972"/>
    </source>
</evidence>
<gene>
    <name evidence="3" type="ORF">F2Q70_00023475</name>
</gene>
<feature type="compositionally biased region" description="Basic and acidic residues" evidence="1">
    <location>
        <begin position="578"/>
        <end position="590"/>
    </location>
</feature>
<feature type="region of interest" description="Disordered" evidence="1">
    <location>
        <begin position="786"/>
        <end position="810"/>
    </location>
</feature>
<organism evidence="3">
    <name type="scientific">Brassica cretica</name>
    <name type="common">Mustard</name>
    <dbReference type="NCBI Taxonomy" id="69181"/>
    <lineage>
        <taxon>Eukaryota</taxon>
        <taxon>Viridiplantae</taxon>
        <taxon>Streptophyta</taxon>
        <taxon>Embryophyta</taxon>
        <taxon>Tracheophyta</taxon>
        <taxon>Spermatophyta</taxon>
        <taxon>Magnoliopsida</taxon>
        <taxon>eudicotyledons</taxon>
        <taxon>Gunneridae</taxon>
        <taxon>Pentapetalae</taxon>
        <taxon>rosids</taxon>
        <taxon>malvids</taxon>
        <taxon>Brassicales</taxon>
        <taxon>Brassicaceae</taxon>
        <taxon>Brassiceae</taxon>
        <taxon>Brassica</taxon>
    </lineage>
</organism>
<feature type="compositionally biased region" description="Polar residues" evidence="1">
    <location>
        <begin position="367"/>
        <end position="386"/>
    </location>
</feature>
<feature type="domain" description="GBF-interacting protein 1 N-terminal" evidence="2">
    <location>
        <begin position="15"/>
        <end position="72"/>
    </location>
</feature>
<feature type="compositionally biased region" description="Polar residues" evidence="1">
    <location>
        <begin position="407"/>
        <end position="428"/>
    </location>
</feature>
<sequence>MVSGSRTGGNRAMDDEERKLIESIREIVGNHTDADIYAALKEADMNADEAVQKLIHQDPFHEVKRRRDRKKEVAVLVEPADEKKPLESVTSEVNVLTQPEHNARRGGYSRNVFPRNAAPRDDFHRNTAPRNELPRNAAPRNEFPRNAAQQNEFPGNPAPRNAFPRNAAPRNAFPRNPATGSKREFRVVRDNRSNPNVGEELKHTSAHQSSGLNISKVTASQNQKGYVLQLYVTLFFLTLTGGFGNRRSPGGQDFSEDCNASADVRLRDTEIAPLHHPTRKELSDGKQTARSVTLPSTNSVIGVYPSSIDPVHVPSPVSRSSPVGAIKREVRGGGFGGKPSENVGKDPSASTGSLSGSSIRKIGTPNAHRSSSPNSKIDQVSQTTLRESVLPIGGEKNRPVLNRQRGNRGSQYGRTQQVGGHTKGVSQNKEWKPKPIQKSVGHNPGVIGTPAKSQACRSDDISLNLESEAVKVQDKLSHVHISESQNVIIADHIRVPETDRCQLTFGSFVQEFSSSVNSESAFQESCSLEELRETDRSSPVSPPETVTDGPGDKPIDILDDHVRVSESDSRVPVASEHQLPEEKEAHRSDNLDEYSEIQLLSRNGPHYTPLEFEEQQDPPELQKAPQAYGNHGSYDSPYENVRGQGLPSQQEVLSTQIVNNGPSSTIPMLQQQQQQQQQASMQQMYPQVQVAHFPNLMPYRQFVSYVPQMPMPGYSGNPAAYAHPSNGNSYVLMPGGGSHPGSNGVNVQFDHIRVPETDRCQLTFGSFVQEFSSSVNSESAFHSLEEFRETDRSLPVSSPETLTDGPGDKPIDILDDHVRVSESDSRVSVASEQQLPEEKEAHRSDNLDEYSEIQLFNRNGPHYTPLEFEEQQDPPELQKAPVLSTQMVNNGPSSTIPMLQQQQQQQQQASMQQMYPQVQVAHFPNLMPYRQFVSYVPQKPMPGYSGNPTAYAHPSNGNSYVLMRGGGSHPGSNGVKYGI</sequence>
<feature type="compositionally biased region" description="Polar residues" evidence="1">
    <location>
        <begin position="285"/>
        <end position="294"/>
    </location>
</feature>
<feature type="region of interest" description="Disordered" evidence="1">
    <location>
        <begin position="822"/>
        <end position="848"/>
    </location>
</feature>
<dbReference type="SUPFAM" id="SSF46934">
    <property type="entry name" value="UBA-like"/>
    <property type="match status" value="1"/>
</dbReference>
<comment type="caution">
    <text evidence="3">The sequence shown here is derived from an EMBL/GenBank/DDBJ whole genome shotgun (WGS) entry which is preliminary data.</text>
</comment>
<feature type="compositionally biased region" description="Basic and acidic residues" evidence="1">
    <location>
        <begin position="836"/>
        <end position="846"/>
    </location>
</feature>